<feature type="region of interest" description="Disordered" evidence="5">
    <location>
        <begin position="1"/>
        <end position="24"/>
    </location>
</feature>
<comment type="pathway">
    <text evidence="1">Cell wall biogenesis; cell wall polysaccharide biosynthesis.</text>
</comment>
<sequence length="508" mass="55011">MMSKTSPKILPGYQGQPERLSRGLGRITDSARVMPVRGSRQGLKWPQGGTQGGAQVGTAEIGRAAASALFASVLAGMALATTSHFKIRKSGGRSAGIGMVLPVLPLIIDLKNPSATLDALESGARYRKVLCLLTRDGDPVSKLSFQLAEHETVTPAVVRQHLAARAWPEAAGAVRSTSSNPNVYPSVTVVLATRNRPEQLVECLASIESGTLRAERIVVVDNAPSDERTAELMALRTRQDPRLVYVREDRPGLAHAHNAAMPHIATDVVAFTDDDVLADRRWLERLVKVFAEDPSAVCVTGMIAPRELDTLPQQWVEGNMTYDKGLHRRVFDGTRGNAEFPLMPYTSGACGSGANMAFQTRYLQNAGGFEAALGTGTVAMGGDDLAAFHDVLASGNRLVYEPAAIVLHPHHRDYAALRRQVYGYGAGLGAHLMRCLMHDPRMVLAFAGNASILRSRATNIMNPPVVAGLPPYPRDLLREHRRGLLSGPWRYLRSRRHLKRQIVAGGTP</sequence>
<organism evidence="7 8">
    <name type="scientific">Paeniglutamicibacter sulfureus</name>
    <dbReference type="NCBI Taxonomy" id="43666"/>
    <lineage>
        <taxon>Bacteria</taxon>
        <taxon>Bacillati</taxon>
        <taxon>Actinomycetota</taxon>
        <taxon>Actinomycetes</taxon>
        <taxon>Micrococcales</taxon>
        <taxon>Micrococcaceae</taxon>
        <taxon>Paeniglutamicibacter</taxon>
    </lineage>
</organism>
<name>A0ABU2BFU1_9MICC</name>
<dbReference type="EMBL" id="JAVDYI010000001">
    <property type="protein sequence ID" value="MDR7357503.1"/>
    <property type="molecule type" value="Genomic_DNA"/>
</dbReference>
<evidence type="ECO:0000256" key="3">
    <source>
        <dbReference type="ARBA" id="ARBA00022676"/>
    </source>
</evidence>
<dbReference type="Pfam" id="PF00535">
    <property type="entry name" value="Glycos_transf_2"/>
    <property type="match status" value="1"/>
</dbReference>
<dbReference type="Gene3D" id="3.90.550.10">
    <property type="entry name" value="Spore Coat Polysaccharide Biosynthesis Protein SpsA, Chain A"/>
    <property type="match status" value="1"/>
</dbReference>
<keyword evidence="3" id="KW-0328">Glycosyltransferase</keyword>
<evidence type="ECO:0000256" key="5">
    <source>
        <dbReference type="SAM" id="MobiDB-lite"/>
    </source>
</evidence>
<evidence type="ECO:0000256" key="4">
    <source>
        <dbReference type="ARBA" id="ARBA00022679"/>
    </source>
</evidence>
<dbReference type="RefSeq" id="WP_310288997.1">
    <property type="nucleotide sequence ID" value="NZ_BAAAWO010000001.1"/>
</dbReference>
<gene>
    <name evidence="7" type="ORF">J2S64_001194</name>
</gene>
<dbReference type="CDD" id="cd00761">
    <property type="entry name" value="Glyco_tranf_GTA_type"/>
    <property type="match status" value="1"/>
</dbReference>
<reference evidence="7 8" key="1">
    <citation type="submission" date="2023-07" db="EMBL/GenBank/DDBJ databases">
        <title>Sequencing the genomes of 1000 actinobacteria strains.</title>
        <authorList>
            <person name="Klenk H.-P."/>
        </authorList>
    </citation>
    <scope>NUCLEOTIDE SEQUENCE [LARGE SCALE GENOMIC DNA]</scope>
    <source>
        <strain evidence="7 8">DSM 20167</strain>
    </source>
</reference>
<comment type="caution">
    <text evidence="7">The sequence shown here is derived from an EMBL/GenBank/DDBJ whole genome shotgun (WGS) entry which is preliminary data.</text>
</comment>
<protein>
    <submittedName>
        <fullName evidence="7">GT2 family glycosyltransferase</fullName>
    </submittedName>
</protein>
<dbReference type="SUPFAM" id="SSF53448">
    <property type="entry name" value="Nucleotide-diphospho-sugar transferases"/>
    <property type="match status" value="1"/>
</dbReference>
<dbReference type="InterPro" id="IPR001173">
    <property type="entry name" value="Glyco_trans_2-like"/>
</dbReference>
<keyword evidence="8" id="KW-1185">Reference proteome</keyword>
<evidence type="ECO:0000313" key="8">
    <source>
        <dbReference type="Proteomes" id="UP001183817"/>
    </source>
</evidence>
<dbReference type="PANTHER" id="PTHR43179">
    <property type="entry name" value="RHAMNOSYLTRANSFERASE WBBL"/>
    <property type="match status" value="1"/>
</dbReference>
<comment type="similarity">
    <text evidence="2">Belongs to the glycosyltransferase 2 family.</text>
</comment>
<evidence type="ECO:0000256" key="2">
    <source>
        <dbReference type="ARBA" id="ARBA00006739"/>
    </source>
</evidence>
<keyword evidence="4" id="KW-0808">Transferase</keyword>
<dbReference type="InterPro" id="IPR029044">
    <property type="entry name" value="Nucleotide-diphossugar_trans"/>
</dbReference>
<proteinExistence type="inferred from homology"/>
<evidence type="ECO:0000256" key="1">
    <source>
        <dbReference type="ARBA" id="ARBA00004776"/>
    </source>
</evidence>
<dbReference type="Proteomes" id="UP001183817">
    <property type="component" value="Unassembled WGS sequence"/>
</dbReference>
<evidence type="ECO:0000313" key="7">
    <source>
        <dbReference type="EMBL" id="MDR7357503.1"/>
    </source>
</evidence>
<dbReference type="PANTHER" id="PTHR43179:SF12">
    <property type="entry name" value="GALACTOFURANOSYLTRANSFERASE GLFT2"/>
    <property type="match status" value="1"/>
</dbReference>
<accession>A0ABU2BFU1</accession>
<feature type="domain" description="Glycosyltransferase 2-like" evidence="6">
    <location>
        <begin position="188"/>
        <end position="338"/>
    </location>
</feature>
<evidence type="ECO:0000259" key="6">
    <source>
        <dbReference type="Pfam" id="PF00535"/>
    </source>
</evidence>